<dbReference type="Pfam" id="PF01904">
    <property type="entry name" value="DUF72"/>
    <property type="match status" value="1"/>
</dbReference>
<evidence type="ECO:0000313" key="2">
    <source>
        <dbReference type="Proteomes" id="UP000199024"/>
    </source>
</evidence>
<dbReference type="EMBL" id="FOZL01000001">
    <property type="protein sequence ID" value="SFS07570.1"/>
    <property type="molecule type" value="Genomic_DNA"/>
</dbReference>
<dbReference type="OrthoDB" id="9780310at2"/>
<dbReference type="PANTHER" id="PTHR30348">
    <property type="entry name" value="UNCHARACTERIZED PROTEIN YECE"/>
    <property type="match status" value="1"/>
</dbReference>
<reference evidence="1 2" key="1">
    <citation type="submission" date="2016-10" db="EMBL/GenBank/DDBJ databases">
        <authorList>
            <person name="de Groot N.N."/>
        </authorList>
    </citation>
    <scope>NUCLEOTIDE SEQUENCE [LARGE SCALE GENOMIC DNA]</scope>
    <source>
        <strain evidence="1 2">DSM 21001</strain>
    </source>
</reference>
<dbReference type="SUPFAM" id="SSF117396">
    <property type="entry name" value="TM1631-like"/>
    <property type="match status" value="1"/>
</dbReference>
<dbReference type="STRING" id="474950.SAMN05421771_1357"/>
<proteinExistence type="predicted"/>
<name>A0A1I6LVZ7_9BACT</name>
<dbReference type="RefSeq" id="WP_089837792.1">
    <property type="nucleotide sequence ID" value="NZ_FOZL01000001.1"/>
</dbReference>
<organism evidence="1 2">
    <name type="scientific">Granulicella pectinivorans</name>
    <dbReference type="NCBI Taxonomy" id="474950"/>
    <lineage>
        <taxon>Bacteria</taxon>
        <taxon>Pseudomonadati</taxon>
        <taxon>Acidobacteriota</taxon>
        <taxon>Terriglobia</taxon>
        <taxon>Terriglobales</taxon>
        <taxon>Acidobacteriaceae</taxon>
        <taxon>Granulicella</taxon>
    </lineage>
</organism>
<accession>A0A1I6LVZ7</accession>
<protein>
    <submittedName>
        <fullName evidence="1">Uncharacterized conserved protein YecE, DUF72 family</fullName>
    </submittedName>
</protein>
<dbReference type="InterPro" id="IPR002763">
    <property type="entry name" value="DUF72"/>
</dbReference>
<dbReference type="PANTHER" id="PTHR30348:SF4">
    <property type="entry name" value="DUF72 DOMAIN-CONTAINING PROTEIN"/>
    <property type="match status" value="1"/>
</dbReference>
<dbReference type="Gene3D" id="3.20.20.410">
    <property type="entry name" value="Protein of unknown function UPF0759"/>
    <property type="match status" value="1"/>
</dbReference>
<gene>
    <name evidence="1" type="ORF">SAMN05421771_1357</name>
</gene>
<dbReference type="Proteomes" id="UP000199024">
    <property type="component" value="Unassembled WGS sequence"/>
</dbReference>
<evidence type="ECO:0000313" key="1">
    <source>
        <dbReference type="EMBL" id="SFS07570.1"/>
    </source>
</evidence>
<sequence length="245" mass="27000">MSDAPSKVLAGTSGWAYPTWKPGFYPAGTSAKKFLGFYASQLNSVEVNYTFRTLPTGAMLDGWLAATPSDFRFSFKAPQGITHFKRLRDCAAAVDEFLIALEPVREAGKLGLLFFQLPPNFKADAERLASFLSMPSLAGRQLVFEFRHESWFTDATYQVLAASHAALCVAESDDLATPEVHPAPGLACFRLRRTGGYTPEELKAFATRFRDLAKTREVYAYFRHEDEPTGPLNAASLLQTLGARG</sequence>
<dbReference type="AlphaFoldDB" id="A0A1I6LVZ7"/>
<keyword evidence="2" id="KW-1185">Reference proteome</keyword>
<dbReference type="InterPro" id="IPR036520">
    <property type="entry name" value="UPF0759_sf"/>
</dbReference>